<organism evidence="16 17">
    <name type="scientific">Sphingomonas echinoides</name>
    <dbReference type="NCBI Taxonomy" id="59803"/>
    <lineage>
        <taxon>Bacteria</taxon>
        <taxon>Pseudomonadati</taxon>
        <taxon>Pseudomonadota</taxon>
        <taxon>Alphaproteobacteria</taxon>
        <taxon>Sphingomonadales</taxon>
        <taxon>Sphingomonadaceae</taxon>
        <taxon>Sphingomonas</taxon>
    </lineage>
</organism>
<dbReference type="CDD" id="cd00130">
    <property type="entry name" value="PAS"/>
    <property type="match status" value="1"/>
</dbReference>
<reference evidence="16 17" key="1">
    <citation type="submission" date="2023-11" db="EMBL/GenBank/DDBJ databases">
        <title>MicrobeMod: A computational toolkit for identifying prokaryotic methylation and restriction-modification with nanopore sequencing.</title>
        <authorList>
            <person name="Crits-Christoph A."/>
            <person name="Kang S.C."/>
            <person name="Lee H."/>
            <person name="Ostrov N."/>
        </authorList>
    </citation>
    <scope>NUCLEOTIDE SEQUENCE [LARGE SCALE GENOMIC DNA]</scope>
    <source>
        <strain evidence="16 17">ATCC 14820</strain>
    </source>
</reference>
<dbReference type="Gene3D" id="1.10.287.130">
    <property type="match status" value="1"/>
</dbReference>
<dbReference type="SUPFAM" id="SSF55785">
    <property type="entry name" value="PYP-like sensor domain (PAS domain)"/>
    <property type="match status" value="2"/>
</dbReference>
<dbReference type="SMART" id="SM00091">
    <property type="entry name" value="PAS"/>
    <property type="match status" value="1"/>
</dbReference>
<feature type="transmembrane region" description="Helical" evidence="12">
    <location>
        <begin position="188"/>
        <end position="207"/>
    </location>
</feature>
<gene>
    <name evidence="16" type="ORF">SIL82_16020</name>
</gene>
<dbReference type="InterPro" id="IPR035965">
    <property type="entry name" value="PAS-like_dom_sf"/>
</dbReference>
<keyword evidence="17" id="KW-1185">Reference proteome</keyword>
<dbReference type="SUPFAM" id="SSF55874">
    <property type="entry name" value="ATPase domain of HSP90 chaperone/DNA topoisomerase II/histidine kinase"/>
    <property type="match status" value="1"/>
</dbReference>
<name>A0ABU4PNP6_9SPHN</name>
<keyword evidence="4" id="KW-1003">Cell membrane</keyword>
<keyword evidence="8" id="KW-0418">Kinase</keyword>
<feature type="domain" description="PAS" evidence="14">
    <location>
        <begin position="297"/>
        <end position="367"/>
    </location>
</feature>
<evidence type="ECO:0000256" key="12">
    <source>
        <dbReference type="SAM" id="Phobius"/>
    </source>
</evidence>
<dbReference type="Pfam" id="PF05231">
    <property type="entry name" value="MASE1"/>
    <property type="match status" value="1"/>
</dbReference>
<evidence type="ECO:0000256" key="5">
    <source>
        <dbReference type="ARBA" id="ARBA00022553"/>
    </source>
</evidence>
<dbReference type="Gene3D" id="3.30.565.10">
    <property type="entry name" value="Histidine kinase-like ATPase, C-terminal domain"/>
    <property type="match status" value="1"/>
</dbReference>
<dbReference type="InterPro" id="IPR005467">
    <property type="entry name" value="His_kinase_dom"/>
</dbReference>
<dbReference type="SMART" id="SM00387">
    <property type="entry name" value="HATPase_c"/>
    <property type="match status" value="1"/>
</dbReference>
<evidence type="ECO:0000256" key="1">
    <source>
        <dbReference type="ARBA" id="ARBA00000085"/>
    </source>
</evidence>
<comment type="catalytic activity">
    <reaction evidence="1">
        <text>ATP + protein L-histidine = ADP + protein N-phospho-L-histidine.</text>
        <dbReference type="EC" id="2.7.13.3"/>
    </reaction>
</comment>
<keyword evidence="10 12" id="KW-0472">Membrane</keyword>
<dbReference type="InterPro" id="IPR003661">
    <property type="entry name" value="HisK_dim/P_dom"/>
</dbReference>
<evidence type="ECO:0000256" key="10">
    <source>
        <dbReference type="ARBA" id="ARBA00023136"/>
    </source>
</evidence>
<dbReference type="InterPro" id="IPR052162">
    <property type="entry name" value="Sensor_kinase/Photoreceptor"/>
</dbReference>
<dbReference type="SMART" id="SM00388">
    <property type="entry name" value="HisKA"/>
    <property type="match status" value="1"/>
</dbReference>
<dbReference type="InterPro" id="IPR000014">
    <property type="entry name" value="PAS"/>
</dbReference>
<evidence type="ECO:0000256" key="9">
    <source>
        <dbReference type="ARBA" id="ARBA00022989"/>
    </source>
</evidence>
<feature type="transmembrane region" description="Helical" evidence="12">
    <location>
        <begin position="45"/>
        <end position="70"/>
    </location>
</feature>
<keyword evidence="7 12" id="KW-0812">Transmembrane</keyword>
<dbReference type="InterPro" id="IPR003594">
    <property type="entry name" value="HATPase_dom"/>
</dbReference>
<dbReference type="EMBL" id="JAWXXV010000001">
    <property type="protein sequence ID" value="MDX5985761.1"/>
    <property type="molecule type" value="Genomic_DNA"/>
</dbReference>
<dbReference type="PRINTS" id="PR00344">
    <property type="entry name" value="BCTRLSENSOR"/>
</dbReference>
<dbReference type="PANTHER" id="PTHR43304">
    <property type="entry name" value="PHYTOCHROME-LIKE PROTEIN CPH1"/>
    <property type="match status" value="1"/>
</dbReference>
<evidence type="ECO:0000256" key="6">
    <source>
        <dbReference type="ARBA" id="ARBA00022679"/>
    </source>
</evidence>
<keyword evidence="6" id="KW-0808">Transferase</keyword>
<evidence type="ECO:0000259" key="15">
    <source>
        <dbReference type="PROSITE" id="PS50113"/>
    </source>
</evidence>
<comment type="subcellular location">
    <subcellularLocation>
        <location evidence="2">Cell membrane</location>
        <topology evidence="2">Multi-pass membrane protein</topology>
    </subcellularLocation>
</comment>
<feature type="transmembrane region" description="Helical" evidence="12">
    <location>
        <begin position="266"/>
        <end position="285"/>
    </location>
</feature>
<dbReference type="Pfam" id="PF00512">
    <property type="entry name" value="HisKA"/>
    <property type="match status" value="1"/>
</dbReference>
<sequence length="807" mass="86837">MASAISRSSFSAAVPGLCVFFGVLCGSLLWQIWGQVSGTSPPLSFSLGIAVAGLILVGLRYWPIVAIAAIGTTVLAEPAHPVLQNVVHGAGLTLGAFTSAFIIERCRIRPSDLLDPKSVWGTLAAVVAGTVAGAVSATAAVMLVGGPTSFVAGVEDRAARFGLGLILATPLVLAWAARPAERWTRIEWCGFVALMALCAAVAAAVNFGSGATSFAWVMFPLIIVALRFHLRGAATSMVIVAVITLWAAGQNAPPAIGELASGQMRLAQFLVAATAATMFVLAATADKRREQERARDAEQRYRAIFEQAGVGVAVLSADGEYLAANERYLEIAGYGREELLGSHYTAILDDADVSASRNVLAQLARDDAPIISRDLHIRTRDGDQRWIRATSSRIVGAAGEVDQVVTVVEDISERVKAEVALAESEKRFRLAQQYAGVGVFDIDLTEESALHSPESAALFGVPWHPGAYRLPDFVDRVGQSQLREMRTKLFRSAVDEAPFEMTLRVCMPDRRIRWIRLHGRYDPYEERPRLLGLVLDITRDVEAKAQLRDANEKFLRVTRLSAMGAMASTLAHELNQPLSAITNYVEAGRYKLCEADAVDATLLSILDSARDQALRAGDIIRKMRAFAVSGEVVFERVSLGPVLAAACAGVQQLKMAHDVTLLYHPVRPDLLVVGDPVQLEQVMSNLIRNAVEATEGLARREIVVATHIRQRDVLITVSDSGCGLSQGMLENLFAPFRTSKANGTGLGLGLPICRTIVEAHGGKLWAENNPQGGAVFSLVLLLEEGWAHLGKGEIASERYGQRDDRAA</sequence>
<dbReference type="SMART" id="SM00086">
    <property type="entry name" value="PAC"/>
    <property type="match status" value="2"/>
</dbReference>
<evidence type="ECO:0000256" key="8">
    <source>
        <dbReference type="ARBA" id="ARBA00022777"/>
    </source>
</evidence>
<dbReference type="EC" id="2.7.13.3" evidence="3"/>
<feature type="transmembrane region" description="Helical" evidence="12">
    <location>
        <begin position="158"/>
        <end position="176"/>
    </location>
</feature>
<dbReference type="Pfam" id="PF08448">
    <property type="entry name" value="PAS_4"/>
    <property type="match status" value="1"/>
</dbReference>
<comment type="caution">
    <text evidence="16">The sequence shown here is derived from an EMBL/GenBank/DDBJ whole genome shotgun (WGS) entry which is preliminary data.</text>
</comment>
<dbReference type="PROSITE" id="PS50113">
    <property type="entry name" value="PAC"/>
    <property type="match status" value="1"/>
</dbReference>
<feature type="transmembrane region" description="Helical" evidence="12">
    <location>
        <begin position="82"/>
        <end position="103"/>
    </location>
</feature>
<keyword evidence="9 12" id="KW-1133">Transmembrane helix</keyword>
<evidence type="ECO:0000256" key="2">
    <source>
        <dbReference type="ARBA" id="ARBA00004651"/>
    </source>
</evidence>
<dbReference type="InterPro" id="IPR013656">
    <property type="entry name" value="PAS_4"/>
</dbReference>
<dbReference type="InterPro" id="IPR001610">
    <property type="entry name" value="PAC"/>
</dbReference>
<evidence type="ECO:0000313" key="16">
    <source>
        <dbReference type="EMBL" id="MDX5985761.1"/>
    </source>
</evidence>
<feature type="transmembrane region" description="Helical" evidence="12">
    <location>
        <begin position="123"/>
        <end position="146"/>
    </location>
</feature>
<dbReference type="Pfam" id="PF02518">
    <property type="entry name" value="HATPase_c"/>
    <property type="match status" value="1"/>
</dbReference>
<evidence type="ECO:0000259" key="13">
    <source>
        <dbReference type="PROSITE" id="PS50109"/>
    </source>
</evidence>
<protein>
    <recommendedName>
        <fullName evidence="3">histidine kinase</fullName>
        <ecNumber evidence="3">2.7.13.3</ecNumber>
    </recommendedName>
</protein>
<dbReference type="RefSeq" id="WP_083834123.1">
    <property type="nucleotide sequence ID" value="NZ_JAWXXV010000001.1"/>
</dbReference>
<dbReference type="CDD" id="cd00082">
    <property type="entry name" value="HisKA"/>
    <property type="match status" value="1"/>
</dbReference>
<dbReference type="PROSITE" id="PS50112">
    <property type="entry name" value="PAS"/>
    <property type="match status" value="1"/>
</dbReference>
<dbReference type="InterPro" id="IPR000700">
    <property type="entry name" value="PAS-assoc_C"/>
</dbReference>
<dbReference type="NCBIfam" id="TIGR00229">
    <property type="entry name" value="sensory_box"/>
    <property type="match status" value="1"/>
</dbReference>
<evidence type="ECO:0000256" key="11">
    <source>
        <dbReference type="SAM" id="Coils"/>
    </source>
</evidence>
<dbReference type="InterPro" id="IPR036097">
    <property type="entry name" value="HisK_dim/P_sf"/>
</dbReference>
<dbReference type="InterPro" id="IPR036890">
    <property type="entry name" value="HATPase_C_sf"/>
</dbReference>
<feature type="coiled-coil region" evidence="11">
    <location>
        <begin position="280"/>
        <end position="307"/>
    </location>
</feature>
<dbReference type="SUPFAM" id="SSF47384">
    <property type="entry name" value="Homodimeric domain of signal transducing histidine kinase"/>
    <property type="match status" value="1"/>
</dbReference>
<keyword evidence="11" id="KW-0175">Coiled coil</keyword>
<dbReference type="PANTHER" id="PTHR43304:SF1">
    <property type="entry name" value="PAC DOMAIN-CONTAINING PROTEIN"/>
    <property type="match status" value="1"/>
</dbReference>
<dbReference type="Gene3D" id="3.30.450.20">
    <property type="entry name" value="PAS domain"/>
    <property type="match status" value="2"/>
</dbReference>
<evidence type="ECO:0000256" key="3">
    <source>
        <dbReference type="ARBA" id="ARBA00012438"/>
    </source>
</evidence>
<feature type="domain" description="PAC" evidence="15">
    <location>
        <begin position="371"/>
        <end position="423"/>
    </location>
</feature>
<dbReference type="PROSITE" id="PS50109">
    <property type="entry name" value="HIS_KIN"/>
    <property type="match status" value="1"/>
</dbReference>
<accession>A0ABU4PNP6</accession>
<evidence type="ECO:0000259" key="14">
    <source>
        <dbReference type="PROSITE" id="PS50112"/>
    </source>
</evidence>
<dbReference type="Proteomes" id="UP001279660">
    <property type="component" value="Unassembled WGS sequence"/>
</dbReference>
<dbReference type="InterPro" id="IPR004358">
    <property type="entry name" value="Sig_transdc_His_kin-like_C"/>
</dbReference>
<dbReference type="InterPro" id="IPR007895">
    <property type="entry name" value="MASE1"/>
</dbReference>
<feature type="transmembrane region" description="Helical" evidence="12">
    <location>
        <begin position="237"/>
        <end position="254"/>
    </location>
</feature>
<feature type="domain" description="Histidine kinase" evidence="13">
    <location>
        <begin position="569"/>
        <end position="784"/>
    </location>
</feature>
<proteinExistence type="predicted"/>
<keyword evidence="5" id="KW-0597">Phosphoprotein</keyword>
<evidence type="ECO:0000313" key="17">
    <source>
        <dbReference type="Proteomes" id="UP001279660"/>
    </source>
</evidence>
<feature type="transmembrane region" description="Helical" evidence="12">
    <location>
        <begin position="12"/>
        <end position="33"/>
    </location>
</feature>
<evidence type="ECO:0000256" key="4">
    <source>
        <dbReference type="ARBA" id="ARBA00022475"/>
    </source>
</evidence>
<evidence type="ECO:0000256" key="7">
    <source>
        <dbReference type="ARBA" id="ARBA00022692"/>
    </source>
</evidence>